<dbReference type="EMBL" id="CP025491">
    <property type="protein sequence ID" value="AUH71943.1"/>
    <property type="molecule type" value="Genomic_DNA"/>
</dbReference>
<protein>
    <recommendedName>
        <fullName evidence="3">succinate dehydrogenase</fullName>
        <ecNumber evidence="3">1.3.5.1</ecNumber>
    </recommendedName>
</protein>
<dbReference type="RefSeq" id="WP_101899604.1">
    <property type="nucleotide sequence ID" value="NZ_CP025491.2"/>
</dbReference>
<dbReference type="Gene3D" id="3.10.20.30">
    <property type="match status" value="1"/>
</dbReference>
<dbReference type="GO" id="GO:0022904">
    <property type="term" value="P:respiratory electron transport chain"/>
    <property type="evidence" value="ECO:0007669"/>
    <property type="project" value="TreeGrafter"/>
</dbReference>
<dbReference type="PANTHER" id="PTHR11921">
    <property type="entry name" value="SUCCINATE DEHYDROGENASE IRON-SULFUR PROTEIN"/>
    <property type="match status" value="1"/>
</dbReference>
<dbReference type="AlphaFoldDB" id="A0A2H5FK78"/>
<comment type="cofactor">
    <cofactor evidence="4">
        <name>[2Fe-2S] cluster</name>
        <dbReference type="ChEBI" id="CHEBI:190135"/>
    </cofactor>
</comment>
<dbReference type="PANTHER" id="PTHR11921:SF29">
    <property type="entry name" value="SUCCINATE DEHYDROGENASE [UBIQUINONE] IRON-SULFUR SUBUNIT, MITOCHONDRIAL"/>
    <property type="match status" value="1"/>
</dbReference>
<dbReference type="GO" id="GO:0009060">
    <property type="term" value="P:aerobic respiration"/>
    <property type="evidence" value="ECO:0007669"/>
    <property type="project" value="TreeGrafter"/>
</dbReference>
<dbReference type="SUPFAM" id="SSF54292">
    <property type="entry name" value="2Fe-2S ferredoxin-like"/>
    <property type="match status" value="1"/>
</dbReference>
<evidence type="ECO:0000256" key="2">
    <source>
        <dbReference type="ARBA" id="ARBA00009433"/>
    </source>
</evidence>
<dbReference type="InterPro" id="IPR050573">
    <property type="entry name" value="SDH/FRD_Iron-Sulfur"/>
</dbReference>
<evidence type="ECO:0000256" key="4">
    <source>
        <dbReference type="ARBA" id="ARBA00034078"/>
    </source>
</evidence>
<sequence>MHFSINRYNPETDTKLYVKDHDLDMPIDFSMMVLDVLQRIRELEGALALCASGCKEVYGSDEMSFNGLNCFVYITLILSLTLPRVRKPLISFTTIADLVRDFAVFFKQCRRIKSYLQNDFEPLFKERLQTPQRE</sequence>
<dbReference type="KEGG" id="lsh:CAB17_07595"/>
<accession>A0A2H5FK78</accession>
<proteinExistence type="inferred from homology"/>
<evidence type="ECO:0000256" key="1">
    <source>
        <dbReference type="ARBA" id="ARBA00001927"/>
    </source>
</evidence>
<gene>
    <name evidence="6" type="ORF">CAB17_07595</name>
</gene>
<evidence type="ECO:0000313" key="7">
    <source>
        <dbReference type="Proteomes" id="UP000234343"/>
    </source>
</evidence>
<comment type="cofactor">
    <cofactor evidence="1">
        <name>[3Fe-4S] cluster</name>
        <dbReference type="ChEBI" id="CHEBI:21137"/>
    </cofactor>
</comment>
<dbReference type="GO" id="GO:0051536">
    <property type="term" value="F:iron-sulfur cluster binding"/>
    <property type="evidence" value="ECO:0007669"/>
    <property type="project" value="InterPro"/>
</dbReference>
<dbReference type="InterPro" id="IPR012675">
    <property type="entry name" value="Beta-grasp_dom_sf"/>
</dbReference>
<dbReference type="GO" id="GO:0009055">
    <property type="term" value="F:electron transfer activity"/>
    <property type="evidence" value="ECO:0007669"/>
    <property type="project" value="InterPro"/>
</dbReference>
<evidence type="ECO:0000313" key="6">
    <source>
        <dbReference type="EMBL" id="AUH71943.1"/>
    </source>
</evidence>
<dbReference type="InterPro" id="IPR036010">
    <property type="entry name" value="2Fe-2S_ferredoxin-like_sf"/>
</dbReference>
<evidence type="ECO:0000256" key="3">
    <source>
        <dbReference type="ARBA" id="ARBA00012792"/>
    </source>
</evidence>
<feature type="domain" description="Succinate dehydogenase/fumarate reductase N-terminal" evidence="5">
    <location>
        <begin position="3"/>
        <end position="106"/>
    </location>
</feature>
<comment type="similarity">
    <text evidence="2">Belongs to the succinate dehydrogenase/fumarate reductase iron-sulfur protein family.</text>
</comment>
<reference evidence="6 7" key="1">
    <citation type="submission" date="2017-12" db="EMBL/GenBank/DDBJ databases">
        <title>Legionella sainthelensi LA01-117, whole genome sequence of a clinical isolate from New Zealand.</title>
        <authorList>
            <person name="Cree S.L."/>
            <person name="Slow S."/>
            <person name="Kennedy M.A."/>
            <person name="Murdoch D.R."/>
            <person name="Biggs P.J."/>
            <person name="Anderson T."/>
        </authorList>
    </citation>
    <scope>NUCLEOTIDE SEQUENCE [LARGE SCALE GENOMIC DNA]</scope>
    <source>
        <strain evidence="6 7">LA01-117</strain>
    </source>
</reference>
<dbReference type="EC" id="1.3.5.1" evidence="3"/>
<keyword evidence="7" id="KW-1185">Reference proteome</keyword>
<evidence type="ECO:0000259" key="5">
    <source>
        <dbReference type="Pfam" id="PF13085"/>
    </source>
</evidence>
<dbReference type="InterPro" id="IPR025192">
    <property type="entry name" value="Succ_DH/fum_Rdtase_N"/>
</dbReference>
<organism evidence="6 7">
    <name type="scientific">Legionella sainthelensi</name>
    <dbReference type="NCBI Taxonomy" id="28087"/>
    <lineage>
        <taxon>Bacteria</taxon>
        <taxon>Pseudomonadati</taxon>
        <taxon>Pseudomonadota</taxon>
        <taxon>Gammaproteobacteria</taxon>
        <taxon>Legionellales</taxon>
        <taxon>Legionellaceae</taxon>
        <taxon>Legionella</taxon>
    </lineage>
</organism>
<dbReference type="Proteomes" id="UP000234343">
    <property type="component" value="Chromosome"/>
</dbReference>
<name>A0A2H5FK78_9GAMM</name>
<dbReference type="Pfam" id="PF13085">
    <property type="entry name" value="Fer2_3"/>
    <property type="match status" value="1"/>
</dbReference>
<dbReference type="GO" id="GO:0008177">
    <property type="term" value="F:succinate dehydrogenase (quinone) activity"/>
    <property type="evidence" value="ECO:0007669"/>
    <property type="project" value="UniProtKB-EC"/>
</dbReference>